<dbReference type="PROSITE" id="PS50089">
    <property type="entry name" value="ZF_RING_2"/>
    <property type="match status" value="1"/>
</dbReference>
<sequence>MFNVLSRKMMEGLREPLINRNFENDGYDRAELNPISVERESLVTEAKFKLNACLIGAVLGFIICVLYYDMQLCSKQMIIWFLLFAIFSVFHCVFLASYIYSTNITSLVYTVSNYPLDLVTIGLFIYGMIIYSNLTEACSLEYPFPYYMMLIVLIIQLSTFLKYIACVILLILCTPLIAYILIREYMNRPQPEQSWEEFENDVFEELEHKTLVSEIQQNYESCCICLIEFEKEDKIVILPCNDSHHFHKNCIREWLRRQRNCPLCKQTVEI</sequence>
<evidence type="ECO:0000256" key="1">
    <source>
        <dbReference type="ARBA" id="ARBA00022723"/>
    </source>
</evidence>
<dbReference type="AlphaFoldDB" id="A0AAD2D212"/>
<feature type="transmembrane region" description="Helical" evidence="5">
    <location>
        <begin position="149"/>
        <end position="182"/>
    </location>
</feature>
<dbReference type="GO" id="GO:0061630">
    <property type="term" value="F:ubiquitin protein ligase activity"/>
    <property type="evidence" value="ECO:0007669"/>
    <property type="project" value="TreeGrafter"/>
</dbReference>
<keyword evidence="2 4" id="KW-0863">Zinc-finger</keyword>
<dbReference type="InterPro" id="IPR051834">
    <property type="entry name" value="RING_finger_E3_ligase"/>
</dbReference>
<dbReference type="Proteomes" id="UP001295684">
    <property type="component" value="Unassembled WGS sequence"/>
</dbReference>
<dbReference type="GO" id="GO:0005634">
    <property type="term" value="C:nucleus"/>
    <property type="evidence" value="ECO:0007669"/>
    <property type="project" value="TreeGrafter"/>
</dbReference>
<evidence type="ECO:0000256" key="3">
    <source>
        <dbReference type="ARBA" id="ARBA00022833"/>
    </source>
</evidence>
<gene>
    <name evidence="7" type="ORF">ECRASSUSDP1_LOCUS18579</name>
</gene>
<dbReference type="CDD" id="cd16454">
    <property type="entry name" value="RING-H2_PA-TM-RING"/>
    <property type="match status" value="1"/>
</dbReference>
<organism evidence="7 8">
    <name type="scientific">Euplotes crassus</name>
    <dbReference type="NCBI Taxonomy" id="5936"/>
    <lineage>
        <taxon>Eukaryota</taxon>
        <taxon>Sar</taxon>
        <taxon>Alveolata</taxon>
        <taxon>Ciliophora</taxon>
        <taxon>Intramacronucleata</taxon>
        <taxon>Spirotrichea</taxon>
        <taxon>Hypotrichia</taxon>
        <taxon>Euplotida</taxon>
        <taxon>Euplotidae</taxon>
        <taxon>Moneuplotes</taxon>
    </lineage>
</organism>
<reference evidence="7" key="1">
    <citation type="submission" date="2023-07" db="EMBL/GenBank/DDBJ databases">
        <authorList>
            <consortium name="AG Swart"/>
            <person name="Singh M."/>
            <person name="Singh A."/>
            <person name="Seah K."/>
            <person name="Emmerich C."/>
        </authorList>
    </citation>
    <scope>NUCLEOTIDE SEQUENCE</scope>
    <source>
        <strain evidence="7">DP1</strain>
    </source>
</reference>
<dbReference type="EMBL" id="CAMPGE010018815">
    <property type="protein sequence ID" value="CAI2377196.1"/>
    <property type="molecule type" value="Genomic_DNA"/>
</dbReference>
<dbReference type="InterPro" id="IPR001841">
    <property type="entry name" value="Znf_RING"/>
</dbReference>
<feature type="transmembrane region" description="Helical" evidence="5">
    <location>
        <begin position="80"/>
        <end position="100"/>
    </location>
</feature>
<evidence type="ECO:0000313" key="7">
    <source>
        <dbReference type="EMBL" id="CAI2377196.1"/>
    </source>
</evidence>
<dbReference type="GO" id="GO:0008270">
    <property type="term" value="F:zinc ion binding"/>
    <property type="evidence" value="ECO:0007669"/>
    <property type="project" value="UniProtKB-KW"/>
</dbReference>
<dbReference type="PANTHER" id="PTHR45931:SF3">
    <property type="entry name" value="RING ZINC FINGER-CONTAINING PROTEIN"/>
    <property type="match status" value="1"/>
</dbReference>
<feature type="domain" description="RING-type" evidence="6">
    <location>
        <begin position="222"/>
        <end position="265"/>
    </location>
</feature>
<feature type="transmembrane region" description="Helical" evidence="5">
    <location>
        <begin position="48"/>
        <end position="68"/>
    </location>
</feature>
<dbReference type="Pfam" id="PF13639">
    <property type="entry name" value="zf-RING_2"/>
    <property type="match status" value="1"/>
</dbReference>
<keyword evidence="5" id="KW-1133">Transmembrane helix</keyword>
<dbReference type="GO" id="GO:0006511">
    <property type="term" value="P:ubiquitin-dependent protein catabolic process"/>
    <property type="evidence" value="ECO:0007669"/>
    <property type="project" value="TreeGrafter"/>
</dbReference>
<feature type="transmembrane region" description="Helical" evidence="5">
    <location>
        <begin position="107"/>
        <end position="129"/>
    </location>
</feature>
<name>A0AAD2D212_EUPCR</name>
<keyword evidence="1" id="KW-0479">Metal-binding</keyword>
<dbReference type="PANTHER" id="PTHR45931">
    <property type="entry name" value="SI:CH211-59O9.10"/>
    <property type="match status" value="1"/>
</dbReference>
<dbReference type="SMART" id="SM00184">
    <property type="entry name" value="RING"/>
    <property type="match status" value="1"/>
</dbReference>
<evidence type="ECO:0000313" key="8">
    <source>
        <dbReference type="Proteomes" id="UP001295684"/>
    </source>
</evidence>
<keyword evidence="8" id="KW-1185">Reference proteome</keyword>
<evidence type="ECO:0000256" key="4">
    <source>
        <dbReference type="PROSITE-ProRule" id="PRU00175"/>
    </source>
</evidence>
<evidence type="ECO:0000256" key="2">
    <source>
        <dbReference type="ARBA" id="ARBA00022771"/>
    </source>
</evidence>
<dbReference type="SUPFAM" id="SSF57850">
    <property type="entry name" value="RING/U-box"/>
    <property type="match status" value="1"/>
</dbReference>
<proteinExistence type="predicted"/>
<keyword evidence="5" id="KW-0812">Transmembrane</keyword>
<comment type="caution">
    <text evidence="7">The sequence shown here is derived from an EMBL/GenBank/DDBJ whole genome shotgun (WGS) entry which is preliminary data.</text>
</comment>
<evidence type="ECO:0000259" key="6">
    <source>
        <dbReference type="PROSITE" id="PS50089"/>
    </source>
</evidence>
<protein>
    <recommendedName>
        <fullName evidence="6">RING-type domain-containing protein</fullName>
    </recommendedName>
</protein>
<accession>A0AAD2D212</accession>
<dbReference type="Gene3D" id="3.30.40.10">
    <property type="entry name" value="Zinc/RING finger domain, C3HC4 (zinc finger)"/>
    <property type="match status" value="1"/>
</dbReference>
<dbReference type="InterPro" id="IPR013083">
    <property type="entry name" value="Znf_RING/FYVE/PHD"/>
</dbReference>
<keyword evidence="3" id="KW-0862">Zinc</keyword>
<evidence type="ECO:0000256" key="5">
    <source>
        <dbReference type="SAM" id="Phobius"/>
    </source>
</evidence>
<keyword evidence="5" id="KW-0472">Membrane</keyword>